<comment type="caution">
    <text evidence="3">The sequence shown here is derived from an EMBL/GenBank/DDBJ whole genome shotgun (WGS) entry which is preliminary data.</text>
</comment>
<dbReference type="PANTHER" id="PTHR31625">
    <property type="match status" value="1"/>
</dbReference>
<dbReference type="InterPro" id="IPR051504">
    <property type="entry name" value="Plant_metabolite_acyltrans"/>
</dbReference>
<gene>
    <name evidence="3" type="ORF">SASPL_121746</name>
</gene>
<keyword evidence="1" id="KW-0808">Transferase</keyword>
<dbReference type="Proteomes" id="UP000298416">
    <property type="component" value="Unassembled WGS sequence"/>
</dbReference>
<protein>
    <submittedName>
        <fullName evidence="3">Uncharacterized protein</fullName>
    </submittedName>
</protein>
<keyword evidence="4" id="KW-1185">Reference proteome</keyword>
<reference evidence="3" key="2">
    <citation type="submission" date="2020-08" db="EMBL/GenBank/DDBJ databases">
        <title>Plant Genome Project.</title>
        <authorList>
            <person name="Zhang R.-G."/>
        </authorList>
    </citation>
    <scope>NUCLEOTIDE SEQUENCE</scope>
    <source>
        <strain evidence="3">Huo1</strain>
        <tissue evidence="3">Leaf</tissue>
    </source>
</reference>
<evidence type="ECO:0000256" key="2">
    <source>
        <dbReference type="ARBA" id="ARBA00023315"/>
    </source>
</evidence>
<dbReference type="AlphaFoldDB" id="A0A8X8XUW8"/>
<keyword evidence="2" id="KW-0012">Acyltransferase</keyword>
<name>A0A8X8XUW8_SALSN</name>
<proteinExistence type="predicted"/>
<dbReference type="GO" id="GO:0016747">
    <property type="term" value="F:acyltransferase activity, transferring groups other than amino-acyl groups"/>
    <property type="evidence" value="ECO:0007669"/>
    <property type="project" value="UniProtKB-ARBA"/>
</dbReference>
<accession>A0A8X8XUW8</accession>
<dbReference type="EMBL" id="PNBA02000007">
    <property type="protein sequence ID" value="KAG6419524.1"/>
    <property type="molecule type" value="Genomic_DNA"/>
</dbReference>
<evidence type="ECO:0000313" key="4">
    <source>
        <dbReference type="Proteomes" id="UP000298416"/>
    </source>
</evidence>
<dbReference type="Gene3D" id="3.30.559.10">
    <property type="entry name" value="Chloramphenicol acetyltransferase-like domain"/>
    <property type="match status" value="2"/>
</dbReference>
<dbReference type="Pfam" id="PF02458">
    <property type="entry name" value="Transferase"/>
    <property type="match status" value="1"/>
</dbReference>
<dbReference type="OrthoDB" id="1862401at2759"/>
<sequence>MTTVIETCRIPPPQDSAAELFLPLSFLDMTWLHSNPMYVLNFYNYPCSEAEFSNTIVPSLKHSLSLTLKHYFPVAGNLLFPLDSDAPKPVLRYTPGDTVALTIAVSSLEFDKLIANHAKESDQFYNFVQPAAPLIEEENYKIAPVISLQATLFPRRGICIGVNFHHSLCDWRSIVGFVKAWAVINKSGDDEALAESLPVFEKPDSEASRRVDGIFWNAMKNIPFKTVVSLPRPTNRVRASFILRQSHIKNLKHRFLSARPSLDRVSTFTVAAAYVWTTLVKSHGSGGEEDEVFVFPADARGRRNALFDPQVAVNYFGNCLGGGVVIAEHRKLAAEDGFVAAAEAIGDVIKAKIYDGDELLKSPEDRLSMMSLPDRVFGVLVVYGSPKFEYKEADFGWGVARKVEILSLDDEKYGMLLSNSGDGGLVIDLSLPKEMMECFASIFEDGLIV</sequence>
<dbReference type="InterPro" id="IPR023213">
    <property type="entry name" value="CAT-like_dom_sf"/>
</dbReference>
<evidence type="ECO:0000256" key="1">
    <source>
        <dbReference type="ARBA" id="ARBA00022679"/>
    </source>
</evidence>
<reference evidence="3" key="1">
    <citation type="submission" date="2018-01" db="EMBL/GenBank/DDBJ databases">
        <authorList>
            <person name="Mao J.F."/>
        </authorList>
    </citation>
    <scope>NUCLEOTIDE SEQUENCE</scope>
    <source>
        <strain evidence="3">Huo1</strain>
        <tissue evidence="3">Leaf</tissue>
    </source>
</reference>
<organism evidence="3">
    <name type="scientific">Salvia splendens</name>
    <name type="common">Scarlet sage</name>
    <dbReference type="NCBI Taxonomy" id="180675"/>
    <lineage>
        <taxon>Eukaryota</taxon>
        <taxon>Viridiplantae</taxon>
        <taxon>Streptophyta</taxon>
        <taxon>Embryophyta</taxon>
        <taxon>Tracheophyta</taxon>
        <taxon>Spermatophyta</taxon>
        <taxon>Magnoliopsida</taxon>
        <taxon>eudicotyledons</taxon>
        <taxon>Gunneridae</taxon>
        <taxon>Pentapetalae</taxon>
        <taxon>asterids</taxon>
        <taxon>lamiids</taxon>
        <taxon>Lamiales</taxon>
        <taxon>Lamiaceae</taxon>
        <taxon>Nepetoideae</taxon>
        <taxon>Mentheae</taxon>
        <taxon>Salviinae</taxon>
        <taxon>Salvia</taxon>
        <taxon>Salvia subgen. Calosphace</taxon>
        <taxon>core Calosphace</taxon>
    </lineage>
</organism>
<evidence type="ECO:0000313" key="3">
    <source>
        <dbReference type="EMBL" id="KAG6419524.1"/>
    </source>
</evidence>